<evidence type="ECO:0000256" key="7">
    <source>
        <dbReference type="ARBA" id="ARBA00023012"/>
    </source>
</evidence>
<dbReference type="CDD" id="cd17546">
    <property type="entry name" value="REC_hyHK_CKI1_RcsC-like"/>
    <property type="match status" value="1"/>
</dbReference>
<dbReference type="CDD" id="cd12107">
    <property type="entry name" value="Hemerythrin"/>
    <property type="match status" value="1"/>
</dbReference>
<evidence type="ECO:0000256" key="2">
    <source>
        <dbReference type="ARBA" id="ARBA00010587"/>
    </source>
</evidence>
<dbReference type="SMART" id="SM00387">
    <property type="entry name" value="HATPase_c"/>
    <property type="match status" value="1"/>
</dbReference>
<dbReference type="Pfam" id="PF00512">
    <property type="entry name" value="HisKA"/>
    <property type="match status" value="1"/>
</dbReference>
<keyword evidence="4 10" id="KW-0597">Phosphoprotein</keyword>
<dbReference type="Gene3D" id="3.40.50.2300">
    <property type="match status" value="1"/>
</dbReference>
<evidence type="ECO:0000256" key="3">
    <source>
        <dbReference type="ARBA" id="ARBA00012438"/>
    </source>
</evidence>
<feature type="modified residue" description="4-aspartylphosphate" evidence="10">
    <location>
        <position position="531"/>
    </location>
</feature>
<keyword evidence="15" id="KW-1185">Reference proteome</keyword>
<dbReference type="PROSITE" id="PS50109">
    <property type="entry name" value="HIS_KIN"/>
    <property type="match status" value="1"/>
</dbReference>
<dbReference type="PRINTS" id="PR00344">
    <property type="entry name" value="BCTRLSENSOR"/>
</dbReference>
<reference evidence="14 15" key="1">
    <citation type="submission" date="2019-03" db="EMBL/GenBank/DDBJ databases">
        <title>Genome sequence of Thiobacillaceae bacterium LSR1, a sulfur-oxidizing bacterium isolated from freshwater sediment.</title>
        <authorList>
            <person name="Li S."/>
        </authorList>
    </citation>
    <scope>NUCLEOTIDE SEQUENCE [LARGE SCALE GENOMIC DNA]</scope>
    <source>
        <strain evidence="14 15">LSR1</strain>
    </source>
</reference>
<keyword evidence="7" id="KW-0902">Two-component regulatory system</keyword>
<dbReference type="FunFam" id="3.30.565.10:FF:000010">
    <property type="entry name" value="Sensor histidine kinase RcsC"/>
    <property type="match status" value="1"/>
</dbReference>
<dbReference type="NCBIfam" id="NF033749">
    <property type="entry name" value="bact_hemeryth"/>
    <property type="match status" value="1"/>
</dbReference>
<dbReference type="InterPro" id="IPR003594">
    <property type="entry name" value="HATPase_dom"/>
</dbReference>
<dbReference type="AlphaFoldDB" id="A0A4R1BD51"/>
<dbReference type="InterPro" id="IPR012827">
    <property type="entry name" value="Hemerythrin_metal-bd"/>
</dbReference>
<comment type="catalytic activity">
    <reaction evidence="1">
        <text>ATP + protein L-histidine = ADP + protein N-phospho-L-histidine.</text>
        <dbReference type="EC" id="2.7.13.3"/>
    </reaction>
</comment>
<dbReference type="CDD" id="cd16922">
    <property type="entry name" value="HATPase_EvgS-ArcB-TorS-like"/>
    <property type="match status" value="1"/>
</dbReference>
<dbReference type="EMBL" id="SJZB01000032">
    <property type="protein sequence ID" value="TCJ14937.1"/>
    <property type="molecule type" value="Genomic_DNA"/>
</dbReference>
<dbReference type="Pfam" id="PF02518">
    <property type="entry name" value="HATPase_c"/>
    <property type="match status" value="1"/>
</dbReference>
<dbReference type="Gene3D" id="1.20.120.50">
    <property type="entry name" value="Hemerythrin-like"/>
    <property type="match status" value="1"/>
</dbReference>
<evidence type="ECO:0000313" key="14">
    <source>
        <dbReference type="EMBL" id="TCJ14937.1"/>
    </source>
</evidence>
<feature type="domain" description="Histidine kinase" evidence="12">
    <location>
        <begin position="232"/>
        <end position="454"/>
    </location>
</feature>
<dbReference type="PANTHER" id="PTHR45339:SF3">
    <property type="entry name" value="HISTIDINE KINASE"/>
    <property type="match status" value="1"/>
</dbReference>
<evidence type="ECO:0000256" key="5">
    <source>
        <dbReference type="ARBA" id="ARBA00022723"/>
    </source>
</evidence>
<dbReference type="InterPro" id="IPR012312">
    <property type="entry name" value="Hemerythrin-like"/>
</dbReference>
<dbReference type="Pfam" id="PF01814">
    <property type="entry name" value="Hemerythrin"/>
    <property type="match status" value="1"/>
</dbReference>
<dbReference type="GO" id="GO:0000155">
    <property type="term" value="F:phosphorelay sensor kinase activity"/>
    <property type="evidence" value="ECO:0007669"/>
    <property type="project" value="InterPro"/>
</dbReference>
<evidence type="ECO:0000259" key="13">
    <source>
        <dbReference type="PROSITE" id="PS50110"/>
    </source>
</evidence>
<gene>
    <name evidence="14" type="ORF">EZJ19_08620</name>
</gene>
<evidence type="ECO:0000259" key="12">
    <source>
        <dbReference type="PROSITE" id="PS50109"/>
    </source>
</evidence>
<dbReference type="SUPFAM" id="SSF55874">
    <property type="entry name" value="ATPase domain of HSP90 chaperone/DNA topoisomerase II/histidine kinase"/>
    <property type="match status" value="1"/>
</dbReference>
<comment type="caution">
    <text evidence="14">The sequence shown here is derived from an EMBL/GenBank/DDBJ whole genome shotgun (WGS) entry which is preliminary data.</text>
</comment>
<comment type="function">
    <text evidence="8">Member of the two-component regulatory system BvgS/BvgA. Phosphorylates BvgA via a four-step phosphorelay in response to environmental signals.</text>
</comment>
<dbReference type="InterPro" id="IPR004358">
    <property type="entry name" value="Sig_transdc_His_kin-like_C"/>
</dbReference>
<dbReference type="InterPro" id="IPR036097">
    <property type="entry name" value="HisK_dim/P_sf"/>
</dbReference>
<dbReference type="Gene3D" id="1.10.287.130">
    <property type="match status" value="1"/>
</dbReference>
<evidence type="ECO:0000256" key="10">
    <source>
        <dbReference type="PROSITE-ProRule" id="PRU00169"/>
    </source>
</evidence>
<feature type="coiled-coil region" evidence="11">
    <location>
        <begin position="191"/>
        <end position="225"/>
    </location>
</feature>
<dbReference type="PROSITE" id="PS50110">
    <property type="entry name" value="RESPONSE_REGULATORY"/>
    <property type="match status" value="1"/>
</dbReference>
<proteinExistence type="inferred from homology"/>
<dbReference type="PANTHER" id="PTHR45339">
    <property type="entry name" value="HYBRID SIGNAL TRANSDUCTION HISTIDINE KINASE J"/>
    <property type="match status" value="1"/>
</dbReference>
<dbReference type="InterPro" id="IPR011006">
    <property type="entry name" value="CheY-like_superfamily"/>
</dbReference>
<evidence type="ECO:0000256" key="1">
    <source>
        <dbReference type="ARBA" id="ARBA00000085"/>
    </source>
</evidence>
<dbReference type="Proteomes" id="UP000295443">
    <property type="component" value="Unassembled WGS sequence"/>
</dbReference>
<sequence length="602" mass="66254">MSYSKSREPGMPELVEIFPWNENFSCGIQEIDDQHRKLVDLLNILVGHIAFQSEAPTLNKVFDELKAYTAYHFSTEESIWHRHFSGDPWEEWHKKAHEDFIAKVLDIKAKESEESSDEVIEEIVTFLTHWLAMHIIESDKRMAKVVLALPSGVSLAQAKEIANMEMSGATRVLIDTVMGMYDKLANRTIQLTREIAKRVKTEQRLQAAQEEQIRLREEAVAASRAKSTFLANMSHELRTPMNSIMGMAGLARRRTGDPTLQGYLDKIGIAAVHLLTVINDILDLSKIEAGRLSLDKVGFSVGSVVENVRSLLAEKAEEKRLAFDVTLTEAIAGLQVLGDPIRLGQVLLNLVGNAVKFTDHGTISVRAELAAADAERVTLRWRVTDTGIGIAAEDIGRLFGTFEQADNSITRRFGGTGLGLAISKRLVGLMGGEIGVESRPGAGSTFWFAVPLERCCAGLAEPVRHPPASAEAQLRARHGGALVLLAEDEPINQEVSRGLLEDVGFWVDLAGDGVEAVALAEQNRYDLILMDMQMPNLNGLDATRAIRAGTLNAATPVLAMTANAFDEDRRRCLDAGMNDHIAKPVEPDLLFETLLKWLGPGR</sequence>
<evidence type="ECO:0000256" key="11">
    <source>
        <dbReference type="SAM" id="Coils"/>
    </source>
</evidence>
<dbReference type="InterPro" id="IPR005467">
    <property type="entry name" value="His_kinase_dom"/>
</dbReference>
<dbReference type="InterPro" id="IPR001789">
    <property type="entry name" value="Sig_transdc_resp-reg_receiver"/>
</dbReference>
<evidence type="ECO:0000256" key="9">
    <source>
        <dbReference type="ARBA" id="ARBA00070152"/>
    </source>
</evidence>
<dbReference type="Gene3D" id="3.30.565.10">
    <property type="entry name" value="Histidine kinase-like ATPase, C-terminal domain"/>
    <property type="match status" value="1"/>
</dbReference>
<evidence type="ECO:0000313" key="15">
    <source>
        <dbReference type="Proteomes" id="UP000295443"/>
    </source>
</evidence>
<dbReference type="CDD" id="cd00082">
    <property type="entry name" value="HisKA"/>
    <property type="match status" value="1"/>
</dbReference>
<dbReference type="EC" id="2.7.13.3" evidence="3"/>
<accession>A0A4R1BD51</accession>
<evidence type="ECO:0000256" key="6">
    <source>
        <dbReference type="ARBA" id="ARBA00023004"/>
    </source>
</evidence>
<dbReference type="InterPro" id="IPR036890">
    <property type="entry name" value="HATPase_C_sf"/>
</dbReference>
<evidence type="ECO:0000256" key="4">
    <source>
        <dbReference type="ARBA" id="ARBA00022553"/>
    </source>
</evidence>
<evidence type="ECO:0000256" key="8">
    <source>
        <dbReference type="ARBA" id="ARBA00058004"/>
    </source>
</evidence>
<dbReference type="OrthoDB" id="8552871at2"/>
<dbReference type="InterPro" id="IPR035938">
    <property type="entry name" value="Hemerythrin-like_sf"/>
</dbReference>
<keyword evidence="6" id="KW-0408">Iron</keyword>
<dbReference type="NCBIfam" id="TIGR02481">
    <property type="entry name" value="hemeryth_dom"/>
    <property type="match status" value="1"/>
</dbReference>
<dbReference type="Pfam" id="PF00072">
    <property type="entry name" value="Response_reg"/>
    <property type="match status" value="1"/>
</dbReference>
<dbReference type="GO" id="GO:0046872">
    <property type="term" value="F:metal ion binding"/>
    <property type="evidence" value="ECO:0007669"/>
    <property type="project" value="UniProtKB-KW"/>
</dbReference>
<feature type="domain" description="Response regulatory" evidence="13">
    <location>
        <begin position="482"/>
        <end position="598"/>
    </location>
</feature>
<comment type="similarity">
    <text evidence="2">Belongs to the hemerythrin family.</text>
</comment>
<keyword evidence="11" id="KW-0175">Coiled coil</keyword>
<dbReference type="SMART" id="SM00388">
    <property type="entry name" value="HisKA"/>
    <property type="match status" value="1"/>
</dbReference>
<dbReference type="SMART" id="SM00448">
    <property type="entry name" value="REC"/>
    <property type="match status" value="1"/>
</dbReference>
<dbReference type="SUPFAM" id="SSF47384">
    <property type="entry name" value="Homodimeric domain of signal transducing histidine kinase"/>
    <property type="match status" value="1"/>
</dbReference>
<dbReference type="SUPFAM" id="SSF52172">
    <property type="entry name" value="CheY-like"/>
    <property type="match status" value="1"/>
</dbReference>
<name>A0A4R1BD51_9PROT</name>
<dbReference type="SUPFAM" id="SSF47188">
    <property type="entry name" value="Hemerythrin-like"/>
    <property type="match status" value="1"/>
</dbReference>
<protein>
    <recommendedName>
        <fullName evidence="9">Virulence sensor protein BvgS</fullName>
        <ecNumber evidence="3">2.7.13.3</ecNumber>
    </recommendedName>
</protein>
<dbReference type="InterPro" id="IPR003661">
    <property type="entry name" value="HisK_dim/P_dom"/>
</dbReference>
<organism evidence="14 15">
    <name type="scientific">Parasulfuritortus cantonensis</name>
    <dbReference type="NCBI Taxonomy" id="2528202"/>
    <lineage>
        <taxon>Bacteria</taxon>
        <taxon>Pseudomonadati</taxon>
        <taxon>Pseudomonadota</taxon>
        <taxon>Betaproteobacteria</taxon>
        <taxon>Nitrosomonadales</taxon>
        <taxon>Thiobacillaceae</taxon>
        <taxon>Parasulfuritortus</taxon>
    </lineage>
</organism>
<keyword evidence="5" id="KW-0479">Metal-binding</keyword>